<keyword evidence="4" id="KW-0812">Transmembrane</keyword>
<feature type="domain" description="LysM" evidence="5">
    <location>
        <begin position="170"/>
        <end position="226"/>
    </location>
</feature>
<accession>A0A8J3YTU8</accession>
<organism evidence="6 7">
    <name type="scientific">Virgisporangium aliadipatigenens</name>
    <dbReference type="NCBI Taxonomy" id="741659"/>
    <lineage>
        <taxon>Bacteria</taxon>
        <taxon>Bacillati</taxon>
        <taxon>Actinomycetota</taxon>
        <taxon>Actinomycetes</taxon>
        <taxon>Micromonosporales</taxon>
        <taxon>Micromonosporaceae</taxon>
        <taxon>Virgisporangium</taxon>
    </lineage>
</organism>
<reference evidence="6" key="1">
    <citation type="submission" date="2021-01" db="EMBL/GenBank/DDBJ databases">
        <title>Whole genome shotgun sequence of Virgisporangium aliadipatigenens NBRC 105644.</title>
        <authorList>
            <person name="Komaki H."/>
            <person name="Tamura T."/>
        </authorList>
    </citation>
    <scope>NUCLEOTIDE SEQUENCE</scope>
    <source>
        <strain evidence="6">NBRC 105644</strain>
    </source>
</reference>
<dbReference type="Proteomes" id="UP000619260">
    <property type="component" value="Unassembled WGS sequence"/>
</dbReference>
<keyword evidence="4" id="KW-1133">Transmembrane helix</keyword>
<evidence type="ECO:0000259" key="5">
    <source>
        <dbReference type="PROSITE" id="PS51782"/>
    </source>
</evidence>
<dbReference type="Pfam" id="PF01476">
    <property type="entry name" value="LysM"/>
    <property type="match status" value="1"/>
</dbReference>
<name>A0A8J3YTU8_9ACTN</name>
<keyword evidence="7" id="KW-1185">Reference proteome</keyword>
<evidence type="ECO:0000256" key="1">
    <source>
        <dbReference type="ARBA" id="ARBA00023015"/>
    </source>
</evidence>
<proteinExistence type="predicted"/>
<feature type="transmembrane region" description="Helical" evidence="4">
    <location>
        <begin position="57"/>
        <end position="82"/>
    </location>
</feature>
<dbReference type="CDD" id="cd00118">
    <property type="entry name" value="LysM"/>
    <property type="match status" value="1"/>
</dbReference>
<sequence length="871" mass="92450">MSAARGAVRWLVVLAVVLGWPAVLLVVGGWPVPGRVPAVEQFVASVQEPITGKHLRAVLVGVLWLLWAAFVAGAAAETCSAFRDRPRRLRGRWRMRAVGPRLSVGWGARWWWTLFGTVAVAGTALPAVASASVATAVAPAQPDPEPATPADADGESGPHLPLRSTDEGVSECTVHHGDTLWAIAERWLGDGSRWPEIFNLNRGRRWPVGGTLTNPDVIHPGWTLYLPAPAASPPDPSPPATPPPTSPAPDPEPEPAPPQAGASSGPEDSSQTPRPDASSPKADLGSAHTPNSGISLPSRGWVSLGLAGLIAVVAGLLRLQHRRRARLSYPISATLAPQPSPLPDSLTRLDTIANRRLDTLEQHETLRRVDVPIGIDTHGTDIGLLDLAGPGMGLHGAGAASAARAVLAAALATGAHKPAVNRPLVVTTTQLLARLLPGGVKPVGLDPDGSSFDGERLIVCADSAAAVAHAEAETLGRRRLLDDLAAHTITELNARIDHAETQPPYLLLLDTSERHAAQLCRIAERAATLHMYVVVLGALDAVPLVKVGRDGTVIGGADTGARRMSTLEDVDLAGVLAALAEAIPRPEAGIDIDAPTTAPQPVAAPAESAPVHDAAALAPVRLRVLGPVTVSTDTGPITTGMRTGSTIALALLAAYPAGRTLDQLADALYPNTEPTAAVKRVRTDLNTTRRVLRTATGRDHEFFVIYDPATSQYRLDPNTMTVDLWQMLTAIQRANTATDDTNMLATLREAAGLYGGDFADGHDRAWIADHATTYRHHILAVHARIAEILEPDQPDQAVAALEQAISLDPLNEELYQRIMRIHGRNRRPDAVRRLLRRLEERLADLDAEPSLATRHVAERQFQHHTAAGGRA</sequence>
<dbReference type="RefSeq" id="WP_203903228.1">
    <property type="nucleotide sequence ID" value="NZ_BOPF01000030.1"/>
</dbReference>
<evidence type="ECO:0000256" key="2">
    <source>
        <dbReference type="ARBA" id="ARBA00023163"/>
    </source>
</evidence>
<evidence type="ECO:0000313" key="6">
    <source>
        <dbReference type="EMBL" id="GIJ49775.1"/>
    </source>
</evidence>
<protein>
    <recommendedName>
        <fullName evidence="5">LysM domain-containing protein</fullName>
    </recommendedName>
</protein>
<dbReference type="Gene3D" id="1.25.40.10">
    <property type="entry name" value="Tetratricopeptide repeat domain"/>
    <property type="match status" value="1"/>
</dbReference>
<dbReference type="PANTHER" id="PTHR35807:SF1">
    <property type="entry name" value="TRANSCRIPTIONAL REGULATOR REDD"/>
    <property type="match status" value="1"/>
</dbReference>
<dbReference type="Pfam" id="PF03704">
    <property type="entry name" value="BTAD"/>
    <property type="match status" value="1"/>
</dbReference>
<evidence type="ECO:0000256" key="4">
    <source>
        <dbReference type="SAM" id="Phobius"/>
    </source>
</evidence>
<dbReference type="Gene3D" id="1.10.10.10">
    <property type="entry name" value="Winged helix-like DNA-binding domain superfamily/Winged helix DNA-binding domain"/>
    <property type="match status" value="1"/>
</dbReference>
<dbReference type="SMART" id="SM01043">
    <property type="entry name" value="BTAD"/>
    <property type="match status" value="1"/>
</dbReference>
<gene>
    <name evidence="6" type="ORF">Val02_66610</name>
</gene>
<feature type="compositionally biased region" description="Pro residues" evidence="3">
    <location>
        <begin position="230"/>
        <end position="258"/>
    </location>
</feature>
<dbReference type="PANTHER" id="PTHR35807">
    <property type="entry name" value="TRANSCRIPTIONAL REGULATOR REDD-RELATED"/>
    <property type="match status" value="1"/>
</dbReference>
<dbReference type="GO" id="GO:0003677">
    <property type="term" value="F:DNA binding"/>
    <property type="evidence" value="ECO:0007669"/>
    <property type="project" value="TreeGrafter"/>
</dbReference>
<feature type="region of interest" description="Disordered" evidence="3">
    <location>
        <begin position="138"/>
        <end position="171"/>
    </location>
</feature>
<dbReference type="SUPFAM" id="SSF48452">
    <property type="entry name" value="TPR-like"/>
    <property type="match status" value="1"/>
</dbReference>
<keyword evidence="1" id="KW-0805">Transcription regulation</keyword>
<keyword evidence="4" id="KW-0472">Membrane</keyword>
<dbReference type="InterPro" id="IPR036779">
    <property type="entry name" value="LysM_dom_sf"/>
</dbReference>
<keyword evidence="2" id="KW-0804">Transcription</keyword>
<dbReference type="InterPro" id="IPR011990">
    <property type="entry name" value="TPR-like_helical_dom_sf"/>
</dbReference>
<dbReference type="EMBL" id="BOPF01000030">
    <property type="protein sequence ID" value="GIJ49775.1"/>
    <property type="molecule type" value="Genomic_DNA"/>
</dbReference>
<feature type="transmembrane region" description="Helical" evidence="4">
    <location>
        <begin position="7"/>
        <end position="30"/>
    </location>
</feature>
<dbReference type="PROSITE" id="PS51782">
    <property type="entry name" value="LYSM"/>
    <property type="match status" value="1"/>
</dbReference>
<evidence type="ECO:0000256" key="3">
    <source>
        <dbReference type="SAM" id="MobiDB-lite"/>
    </source>
</evidence>
<comment type="caution">
    <text evidence="6">The sequence shown here is derived from an EMBL/GenBank/DDBJ whole genome shotgun (WGS) entry which is preliminary data.</text>
</comment>
<feature type="transmembrane region" description="Helical" evidence="4">
    <location>
        <begin position="110"/>
        <end position="129"/>
    </location>
</feature>
<dbReference type="Gene3D" id="3.10.350.10">
    <property type="entry name" value="LysM domain"/>
    <property type="match status" value="1"/>
</dbReference>
<dbReference type="GO" id="GO:0006355">
    <property type="term" value="P:regulation of DNA-templated transcription"/>
    <property type="evidence" value="ECO:0007669"/>
    <property type="project" value="TreeGrafter"/>
</dbReference>
<dbReference type="InterPro" id="IPR051677">
    <property type="entry name" value="AfsR-DnrI-RedD_regulator"/>
</dbReference>
<dbReference type="AlphaFoldDB" id="A0A8J3YTU8"/>
<dbReference type="InterPro" id="IPR005158">
    <property type="entry name" value="BTAD"/>
</dbReference>
<dbReference type="InterPro" id="IPR036388">
    <property type="entry name" value="WH-like_DNA-bd_sf"/>
</dbReference>
<dbReference type="InterPro" id="IPR018392">
    <property type="entry name" value="LysM"/>
</dbReference>
<evidence type="ECO:0000313" key="7">
    <source>
        <dbReference type="Proteomes" id="UP000619260"/>
    </source>
</evidence>
<feature type="region of interest" description="Disordered" evidence="3">
    <location>
        <begin position="228"/>
        <end position="294"/>
    </location>
</feature>